<comment type="caution">
    <text evidence="2">The sequence shown here is derived from an EMBL/GenBank/DDBJ whole genome shotgun (WGS) entry which is preliminary data.</text>
</comment>
<gene>
    <name evidence="3" type="ORF">D7318_07305</name>
    <name evidence="2" type="ORF">D7319_03175</name>
</gene>
<dbReference type="AlphaFoldDB" id="A0A3A9WGZ5"/>
<organism evidence="2 5">
    <name type="scientific">Streptomyces radicis</name>
    <dbReference type="NCBI Taxonomy" id="1750517"/>
    <lineage>
        <taxon>Bacteria</taxon>
        <taxon>Bacillati</taxon>
        <taxon>Actinomycetota</taxon>
        <taxon>Actinomycetes</taxon>
        <taxon>Kitasatosporales</taxon>
        <taxon>Streptomycetaceae</taxon>
        <taxon>Streptomyces</taxon>
    </lineage>
</organism>
<dbReference type="InterPro" id="IPR010699">
    <property type="entry name" value="DUF1275"/>
</dbReference>
<dbReference type="Pfam" id="PF06912">
    <property type="entry name" value="DUF1275"/>
    <property type="match status" value="1"/>
</dbReference>
<keyword evidence="1" id="KW-0472">Membrane</keyword>
<dbReference type="PANTHER" id="PTHR37314:SF4">
    <property type="entry name" value="UPF0700 TRANSMEMBRANE PROTEIN YOAK"/>
    <property type="match status" value="1"/>
</dbReference>
<keyword evidence="4" id="KW-1185">Reference proteome</keyword>
<evidence type="ECO:0000313" key="3">
    <source>
        <dbReference type="EMBL" id="RKN26099.1"/>
    </source>
</evidence>
<keyword evidence="1" id="KW-0812">Transmembrane</keyword>
<sequence>MPGQGQGSPLVLLMVLTFAAGMVDAVSFLSLGGVFAGNMTGNLIILGAAVPGTGSLPVLGPAVVLAAFAAGAALGGLALRSAPPKVWAGRHTALLCAVVALVAGSAPALFAVDHPDEAGALLVSGALALALGGQAATARHLAVRDVPTVVVTSTFTGLMADGPGQPWVRRAVVLATMGAGAAAGAGLIRLGAAWALLAAAAIALAVAVVGQGAARGRSDTARHVVKSTTNRVDRAG</sequence>
<dbReference type="EMBL" id="RBDY01000003">
    <property type="protein sequence ID" value="RKN26099.1"/>
    <property type="molecule type" value="Genomic_DNA"/>
</dbReference>
<dbReference type="PANTHER" id="PTHR37314">
    <property type="entry name" value="SLR0142 PROTEIN"/>
    <property type="match status" value="1"/>
</dbReference>
<name>A0A3A9WGZ5_9ACTN</name>
<dbReference type="OrthoDB" id="4272751at2"/>
<evidence type="ECO:0000313" key="5">
    <source>
        <dbReference type="Proteomes" id="UP000275024"/>
    </source>
</evidence>
<feature type="transmembrane region" description="Helical" evidence="1">
    <location>
        <begin position="118"/>
        <end position="136"/>
    </location>
</feature>
<feature type="transmembrane region" description="Helical" evidence="1">
    <location>
        <begin position="91"/>
        <end position="112"/>
    </location>
</feature>
<evidence type="ECO:0000313" key="4">
    <source>
        <dbReference type="Proteomes" id="UP000268652"/>
    </source>
</evidence>
<dbReference type="Proteomes" id="UP000268652">
    <property type="component" value="Unassembled WGS sequence"/>
</dbReference>
<evidence type="ECO:0000256" key="1">
    <source>
        <dbReference type="SAM" id="Phobius"/>
    </source>
</evidence>
<feature type="transmembrane region" description="Helical" evidence="1">
    <location>
        <begin position="194"/>
        <end position="214"/>
    </location>
</feature>
<accession>A0A3A9WGZ5</accession>
<reference evidence="4 5" key="1">
    <citation type="submission" date="2018-09" db="EMBL/GenBank/DDBJ databases">
        <title>Streptomyces sp. nov. DS1-2, an endophytic actinomycete isolated from roots of Dendrobium scabrilingue.</title>
        <authorList>
            <person name="Kuncharoen N."/>
            <person name="Kudo T."/>
            <person name="Ohkuma M."/>
            <person name="Yuki M."/>
            <person name="Tanasupawat S."/>
        </authorList>
    </citation>
    <scope>NUCLEOTIDE SEQUENCE [LARGE SCALE GENOMIC DNA]</scope>
    <source>
        <strain evidence="2 5">AZ1-7</strain>
        <strain evidence="3 4">DS1-2</strain>
    </source>
</reference>
<protein>
    <submittedName>
        <fullName evidence="2">DUF1275 domain-containing protein</fullName>
    </submittedName>
</protein>
<dbReference type="RefSeq" id="WP_120696110.1">
    <property type="nucleotide sequence ID" value="NZ_RBDX01000002.1"/>
</dbReference>
<evidence type="ECO:0000313" key="2">
    <source>
        <dbReference type="EMBL" id="RKN12225.1"/>
    </source>
</evidence>
<feature type="transmembrane region" description="Helical" evidence="1">
    <location>
        <begin position="12"/>
        <end position="36"/>
    </location>
</feature>
<feature type="transmembrane region" description="Helical" evidence="1">
    <location>
        <begin position="56"/>
        <end position="79"/>
    </location>
</feature>
<dbReference type="EMBL" id="RBDX01000002">
    <property type="protein sequence ID" value="RKN12225.1"/>
    <property type="molecule type" value="Genomic_DNA"/>
</dbReference>
<dbReference type="Proteomes" id="UP000275024">
    <property type="component" value="Unassembled WGS sequence"/>
</dbReference>
<proteinExistence type="predicted"/>
<keyword evidence="1" id="KW-1133">Transmembrane helix</keyword>
<feature type="transmembrane region" description="Helical" evidence="1">
    <location>
        <begin position="167"/>
        <end position="188"/>
    </location>
</feature>